<dbReference type="Gene3D" id="3.30.565.10">
    <property type="entry name" value="Histidine kinase-like ATPase, C-terminal domain"/>
    <property type="match status" value="1"/>
</dbReference>
<dbReference type="Proteomes" id="UP000242999">
    <property type="component" value="Unassembled WGS sequence"/>
</dbReference>
<dbReference type="InterPro" id="IPR036097">
    <property type="entry name" value="HisK_dim/P_sf"/>
</dbReference>
<organism evidence="9 10">
    <name type="scientific">Allopseudospirillum japonicum</name>
    <dbReference type="NCBI Taxonomy" id="64971"/>
    <lineage>
        <taxon>Bacteria</taxon>
        <taxon>Pseudomonadati</taxon>
        <taxon>Pseudomonadota</taxon>
        <taxon>Gammaproteobacteria</taxon>
        <taxon>Oceanospirillales</taxon>
        <taxon>Oceanospirillaceae</taxon>
        <taxon>Allopseudospirillum</taxon>
    </lineage>
</organism>
<keyword evidence="4" id="KW-0808">Transferase</keyword>
<sequence length="422" mass="47901">MELATPSAYVGRLLATYLGALVWSGVYWELNLTPWAWWLLGAYALWPHLAWFCETYCKTYSPWMSFYFDGLLIGFLTGLGAFHPLAALLGFSLFVINLLSLSGTTHLIYALFLWTLGALWGAELQGWQFIWQTSTFTLWLSLPLALAYPFYVGNLNYSLNLQTQTHFKEQALLYQELDAAIKDAEAALTLEQELRQQQREFFAILSHEIRTPLSVLVMALPALSKKIPEEHKRLHRMQAAVERIQRAVDGFYVDDRANALTNPRTEIFNIQELQARIEQQLASVPQAEQVCWMLTAEQTLIQGQLTLLEVALRNLIENALKYGPQGARVLVHGQRQQNHYLFNVVDEGELLQEKESLFMRYVRGRKSQKISGTGLGLYMARRIARSHGGDIKINDQAIPALGETSPIQTQGNCFSLTLPCLT</sequence>
<dbReference type="SMART" id="SM00387">
    <property type="entry name" value="HATPase_c"/>
    <property type="match status" value="1"/>
</dbReference>
<dbReference type="EMBL" id="FNYH01000003">
    <property type="protein sequence ID" value="SEI52518.1"/>
    <property type="molecule type" value="Genomic_DNA"/>
</dbReference>
<evidence type="ECO:0000256" key="3">
    <source>
        <dbReference type="ARBA" id="ARBA00022553"/>
    </source>
</evidence>
<dbReference type="InterPro" id="IPR036890">
    <property type="entry name" value="HATPase_C_sf"/>
</dbReference>
<feature type="transmembrane region" description="Helical" evidence="7">
    <location>
        <begin position="34"/>
        <end position="54"/>
    </location>
</feature>
<dbReference type="GO" id="GO:0016036">
    <property type="term" value="P:cellular response to phosphate starvation"/>
    <property type="evidence" value="ECO:0007669"/>
    <property type="project" value="TreeGrafter"/>
</dbReference>
<dbReference type="SUPFAM" id="SSF47384">
    <property type="entry name" value="Homodimeric domain of signal transducing histidine kinase"/>
    <property type="match status" value="1"/>
</dbReference>
<proteinExistence type="predicted"/>
<accession>A0A1H6R9H2</accession>
<keyword evidence="7" id="KW-1133">Transmembrane helix</keyword>
<dbReference type="Pfam" id="PF02518">
    <property type="entry name" value="HATPase_c"/>
    <property type="match status" value="1"/>
</dbReference>
<dbReference type="GO" id="GO:0000155">
    <property type="term" value="F:phosphorelay sensor kinase activity"/>
    <property type="evidence" value="ECO:0007669"/>
    <property type="project" value="InterPro"/>
</dbReference>
<dbReference type="STRING" id="64971.SAMN05421831_103193"/>
<comment type="catalytic activity">
    <reaction evidence="1">
        <text>ATP + protein L-histidine = ADP + protein N-phospho-L-histidine.</text>
        <dbReference type="EC" id="2.7.13.3"/>
    </reaction>
</comment>
<evidence type="ECO:0000259" key="8">
    <source>
        <dbReference type="PROSITE" id="PS50109"/>
    </source>
</evidence>
<evidence type="ECO:0000256" key="1">
    <source>
        <dbReference type="ARBA" id="ARBA00000085"/>
    </source>
</evidence>
<dbReference type="EC" id="2.7.13.3" evidence="2"/>
<evidence type="ECO:0000256" key="4">
    <source>
        <dbReference type="ARBA" id="ARBA00022679"/>
    </source>
</evidence>
<keyword evidence="7" id="KW-0472">Membrane</keyword>
<evidence type="ECO:0000313" key="10">
    <source>
        <dbReference type="Proteomes" id="UP000242999"/>
    </source>
</evidence>
<feature type="transmembrane region" description="Helical" evidence="7">
    <location>
        <begin position="129"/>
        <end position="151"/>
    </location>
</feature>
<evidence type="ECO:0000313" key="9">
    <source>
        <dbReference type="EMBL" id="SEI52518.1"/>
    </source>
</evidence>
<dbReference type="CDD" id="cd00075">
    <property type="entry name" value="HATPase"/>
    <property type="match status" value="1"/>
</dbReference>
<keyword evidence="5" id="KW-0418">Kinase</keyword>
<evidence type="ECO:0000256" key="2">
    <source>
        <dbReference type="ARBA" id="ARBA00012438"/>
    </source>
</evidence>
<dbReference type="OrthoDB" id="9809766at2"/>
<dbReference type="InterPro" id="IPR005467">
    <property type="entry name" value="His_kinase_dom"/>
</dbReference>
<dbReference type="SMART" id="SM00388">
    <property type="entry name" value="HisKA"/>
    <property type="match status" value="1"/>
</dbReference>
<dbReference type="PANTHER" id="PTHR45453">
    <property type="entry name" value="PHOSPHATE REGULON SENSOR PROTEIN PHOR"/>
    <property type="match status" value="1"/>
</dbReference>
<dbReference type="InterPro" id="IPR007894">
    <property type="entry name" value="MASE2"/>
</dbReference>
<feature type="transmembrane region" description="Helical" evidence="7">
    <location>
        <begin position="66"/>
        <end position="94"/>
    </location>
</feature>
<feature type="domain" description="Histidine kinase" evidence="8">
    <location>
        <begin position="204"/>
        <end position="422"/>
    </location>
</feature>
<evidence type="ECO:0000256" key="6">
    <source>
        <dbReference type="ARBA" id="ARBA00023012"/>
    </source>
</evidence>
<reference evidence="10" key="1">
    <citation type="submission" date="2016-10" db="EMBL/GenBank/DDBJ databases">
        <authorList>
            <person name="Varghese N."/>
            <person name="Submissions S."/>
        </authorList>
    </citation>
    <scope>NUCLEOTIDE SEQUENCE [LARGE SCALE GENOMIC DNA]</scope>
    <source>
        <strain evidence="10">DSM 7165</strain>
    </source>
</reference>
<gene>
    <name evidence="9" type="ORF">SAMN05421831_103193</name>
</gene>
<keyword evidence="6" id="KW-0902">Two-component regulatory system</keyword>
<dbReference type="InterPro" id="IPR003661">
    <property type="entry name" value="HisK_dim/P_dom"/>
</dbReference>
<evidence type="ECO:0000256" key="7">
    <source>
        <dbReference type="SAM" id="Phobius"/>
    </source>
</evidence>
<dbReference type="Gene3D" id="1.10.287.130">
    <property type="match status" value="1"/>
</dbReference>
<keyword evidence="7" id="KW-0812">Transmembrane</keyword>
<keyword evidence="10" id="KW-1185">Reference proteome</keyword>
<dbReference type="AlphaFoldDB" id="A0A1H6R9H2"/>
<protein>
    <recommendedName>
        <fullName evidence="2">histidine kinase</fullName>
        <ecNumber evidence="2">2.7.13.3</ecNumber>
    </recommendedName>
</protein>
<dbReference type="InterPro" id="IPR050351">
    <property type="entry name" value="BphY/WalK/GraS-like"/>
</dbReference>
<name>A0A1H6R9H2_9GAMM</name>
<dbReference type="GO" id="GO:0005886">
    <property type="term" value="C:plasma membrane"/>
    <property type="evidence" value="ECO:0007669"/>
    <property type="project" value="TreeGrafter"/>
</dbReference>
<dbReference type="CDD" id="cd00082">
    <property type="entry name" value="HisKA"/>
    <property type="match status" value="1"/>
</dbReference>
<dbReference type="SUPFAM" id="SSF55874">
    <property type="entry name" value="ATPase domain of HSP90 chaperone/DNA topoisomerase II/histidine kinase"/>
    <property type="match status" value="1"/>
</dbReference>
<feature type="transmembrane region" description="Helical" evidence="7">
    <location>
        <begin position="9"/>
        <end position="28"/>
    </location>
</feature>
<feature type="transmembrane region" description="Helical" evidence="7">
    <location>
        <begin position="106"/>
        <end position="122"/>
    </location>
</feature>
<dbReference type="Pfam" id="PF00512">
    <property type="entry name" value="HisKA"/>
    <property type="match status" value="1"/>
</dbReference>
<evidence type="ECO:0000256" key="5">
    <source>
        <dbReference type="ARBA" id="ARBA00022777"/>
    </source>
</evidence>
<dbReference type="Pfam" id="PF05230">
    <property type="entry name" value="MASE2"/>
    <property type="match status" value="1"/>
</dbReference>
<dbReference type="PANTHER" id="PTHR45453:SF1">
    <property type="entry name" value="PHOSPHATE REGULON SENSOR PROTEIN PHOR"/>
    <property type="match status" value="1"/>
</dbReference>
<dbReference type="GO" id="GO:0004721">
    <property type="term" value="F:phosphoprotein phosphatase activity"/>
    <property type="evidence" value="ECO:0007669"/>
    <property type="project" value="TreeGrafter"/>
</dbReference>
<keyword evidence="3" id="KW-0597">Phosphoprotein</keyword>
<dbReference type="InterPro" id="IPR003594">
    <property type="entry name" value="HATPase_dom"/>
</dbReference>
<dbReference type="PROSITE" id="PS50109">
    <property type="entry name" value="HIS_KIN"/>
    <property type="match status" value="1"/>
</dbReference>
<dbReference type="RefSeq" id="WP_093308846.1">
    <property type="nucleotide sequence ID" value="NZ_FNYH01000003.1"/>
</dbReference>